<keyword evidence="5" id="KW-1133">Transmembrane helix</keyword>
<evidence type="ECO:0000256" key="2">
    <source>
        <dbReference type="ARBA" id="ARBA00005811"/>
    </source>
</evidence>
<protein>
    <submittedName>
        <fullName evidence="8">Transporter</fullName>
    </submittedName>
</protein>
<dbReference type="GO" id="GO:0022857">
    <property type="term" value="F:transmembrane transporter activity"/>
    <property type="evidence" value="ECO:0007669"/>
    <property type="project" value="InterPro"/>
</dbReference>
<keyword evidence="9" id="KW-1185">Reference proteome</keyword>
<dbReference type="Proteomes" id="UP000036458">
    <property type="component" value="Chromosome"/>
</dbReference>
<evidence type="ECO:0000313" key="8">
    <source>
        <dbReference type="EMBL" id="AKQ45585.1"/>
    </source>
</evidence>
<keyword evidence="7" id="KW-0653">Protein transport</keyword>
<evidence type="ECO:0000256" key="4">
    <source>
        <dbReference type="ARBA" id="ARBA00022692"/>
    </source>
</evidence>
<organism evidence="8 9">
    <name type="scientific">Rufibacter radiotolerans</name>
    <dbReference type="NCBI Taxonomy" id="1379910"/>
    <lineage>
        <taxon>Bacteria</taxon>
        <taxon>Pseudomonadati</taxon>
        <taxon>Bacteroidota</taxon>
        <taxon>Cytophagia</taxon>
        <taxon>Cytophagales</taxon>
        <taxon>Hymenobacteraceae</taxon>
        <taxon>Rufibacter</taxon>
    </lineage>
</organism>
<accession>A0A0H4VII2</accession>
<evidence type="ECO:0000256" key="5">
    <source>
        <dbReference type="ARBA" id="ARBA00022989"/>
    </source>
</evidence>
<evidence type="ECO:0000256" key="1">
    <source>
        <dbReference type="ARBA" id="ARBA00004162"/>
    </source>
</evidence>
<dbReference type="KEGG" id="ruf:TH63_07875"/>
<dbReference type="PANTHER" id="PTHR30558">
    <property type="entry name" value="EXBD MEMBRANE COMPONENT OF PMF-DRIVEN MACROMOLECULE IMPORT SYSTEM"/>
    <property type="match status" value="1"/>
</dbReference>
<dbReference type="EMBL" id="CP010777">
    <property type="protein sequence ID" value="AKQ45585.1"/>
    <property type="molecule type" value="Genomic_DNA"/>
</dbReference>
<proteinExistence type="inferred from homology"/>
<evidence type="ECO:0000256" key="3">
    <source>
        <dbReference type="ARBA" id="ARBA00022475"/>
    </source>
</evidence>
<evidence type="ECO:0000313" key="9">
    <source>
        <dbReference type="Proteomes" id="UP000036458"/>
    </source>
</evidence>
<reference evidence="8 9" key="1">
    <citation type="submission" date="2015-01" db="EMBL/GenBank/DDBJ databases">
        <title>Rufibacter sp./DG31D/ whole genome sequencing.</title>
        <authorList>
            <person name="Kim M.K."/>
            <person name="Srinivasan S."/>
            <person name="Lee J.-J."/>
        </authorList>
    </citation>
    <scope>NUCLEOTIDE SEQUENCE [LARGE SCALE GENOMIC DNA]</scope>
    <source>
        <strain evidence="8 9">DG31D</strain>
    </source>
</reference>
<dbReference type="STRING" id="1379910.TH63_07875"/>
<comment type="subcellular location">
    <subcellularLocation>
        <location evidence="1">Cell membrane</location>
        <topology evidence="1">Single-pass membrane protein</topology>
    </subcellularLocation>
    <subcellularLocation>
        <location evidence="7">Cell membrane</location>
        <topology evidence="7">Single-pass type II membrane protein</topology>
    </subcellularLocation>
</comment>
<sequence length="133" mass="14308">MNLRSKNRISAEFSMSSMTDIIFLLLIFFMLTSNFVTPTALPVNLPSSSKGSITMQKVSVTITKDLQYYVNDRPTTLETLSSDLSAALGGTEEGQGVVVLNVDKTVPVEYLVKVGGIASDLKAKISIATIATE</sequence>
<dbReference type="PATRIC" id="fig|1379910.4.peg.1718"/>
<dbReference type="OrthoDB" id="9793581at2"/>
<comment type="similarity">
    <text evidence="2 7">Belongs to the ExbD/TolR family.</text>
</comment>
<dbReference type="GO" id="GO:0005886">
    <property type="term" value="C:plasma membrane"/>
    <property type="evidence" value="ECO:0007669"/>
    <property type="project" value="UniProtKB-SubCell"/>
</dbReference>
<keyword evidence="4 7" id="KW-0812">Transmembrane</keyword>
<dbReference type="AlphaFoldDB" id="A0A0H4VII2"/>
<gene>
    <name evidence="8" type="ORF">TH63_07875</name>
</gene>
<keyword evidence="7" id="KW-0813">Transport</keyword>
<keyword evidence="6" id="KW-0472">Membrane</keyword>
<evidence type="ECO:0000256" key="6">
    <source>
        <dbReference type="ARBA" id="ARBA00023136"/>
    </source>
</evidence>
<keyword evidence="3" id="KW-1003">Cell membrane</keyword>
<dbReference type="RefSeq" id="WP_048920471.1">
    <property type="nucleotide sequence ID" value="NZ_CP010777.1"/>
</dbReference>
<dbReference type="Gene3D" id="3.30.420.270">
    <property type="match status" value="1"/>
</dbReference>
<dbReference type="GO" id="GO:0015031">
    <property type="term" value="P:protein transport"/>
    <property type="evidence" value="ECO:0007669"/>
    <property type="project" value="UniProtKB-KW"/>
</dbReference>
<dbReference type="Pfam" id="PF02472">
    <property type="entry name" value="ExbD"/>
    <property type="match status" value="1"/>
</dbReference>
<name>A0A0H4VII2_9BACT</name>
<dbReference type="InterPro" id="IPR003400">
    <property type="entry name" value="ExbD"/>
</dbReference>
<evidence type="ECO:0000256" key="7">
    <source>
        <dbReference type="RuleBase" id="RU003879"/>
    </source>
</evidence>